<dbReference type="EMBL" id="CP097502">
    <property type="protein sequence ID" value="URD77009.1"/>
    <property type="molecule type" value="Genomic_DNA"/>
</dbReference>
<name>A0A9E7JDI1_9LILI</name>
<sequence length="71" mass="7448">MKASAFENSSCLLSSPFDSHVNSSSSTVPSTWALPMKKRFGLDEQRFSFCTLVATLETVTAAGCSAVGLAA</sequence>
<evidence type="ECO:0000313" key="2">
    <source>
        <dbReference type="Proteomes" id="UP001055439"/>
    </source>
</evidence>
<dbReference type="Proteomes" id="UP001055439">
    <property type="component" value="Chromosome 1"/>
</dbReference>
<evidence type="ECO:0000313" key="1">
    <source>
        <dbReference type="EMBL" id="URD77009.1"/>
    </source>
</evidence>
<gene>
    <name evidence="1" type="ORF">MUK42_25301</name>
</gene>
<keyword evidence="2" id="KW-1185">Reference proteome</keyword>
<dbReference type="AlphaFoldDB" id="A0A9E7JDI1"/>
<organism evidence="1 2">
    <name type="scientific">Musa troglodytarum</name>
    <name type="common">fe'i banana</name>
    <dbReference type="NCBI Taxonomy" id="320322"/>
    <lineage>
        <taxon>Eukaryota</taxon>
        <taxon>Viridiplantae</taxon>
        <taxon>Streptophyta</taxon>
        <taxon>Embryophyta</taxon>
        <taxon>Tracheophyta</taxon>
        <taxon>Spermatophyta</taxon>
        <taxon>Magnoliopsida</taxon>
        <taxon>Liliopsida</taxon>
        <taxon>Zingiberales</taxon>
        <taxon>Musaceae</taxon>
        <taxon>Musa</taxon>
    </lineage>
</organism>
<proteinExistence type="predicted"/>
<accession>A0A9E7JDI1</accession>
<reference evidence="1" key="1">
    <citation type="submission" date="2022-05" db="EMBL/GenBank/DDBJ databases">
        <title>The Musa troglodytarum L. genome provides insights into the mechanism of non-climacteric behaviour and enrichment of carotenoids.</title>
        <authorList>
            <person name="Wang J."/>
        </authorList>
    </citation>
    <scope>NUCLEOTIDE SEQUENCE</scope>
    <source>
        <tissue evidence="1">Leaf</tissue>
    </source>
</reference>
<protein>
    <submittedName>
        <fullName evidence="1">Uncharacterized protein</fullName>
    </submittedName>
</protein>